<dbReference type="EMBL" id="AJVK01066036">
    <property type="status" value="NOT_ANNOTATED_CDS"/>
    <property type="molecule type" value="Genomic_DNA"/>
</dbReference>
<evidence type="ECO:0000256" key="1">
    <source>
        <dbReference type="ARBA" id="ARBA00023125"/>
    </source>
</evidence>
<dbReference type="Proteomes" id="UP000092462">
    <property type="component" value="Unassembled WGS sequence"/>
</dbReference>
<reference evidence="2" key="1">
    <citation type="submission" date="2022-08" db="UniProtKB">
        <authorList>
            <consortium name="EnsemblMetazoa"/>
        </authorList>
    </citation>
    <scope>IDENTIFICATION</scope>
    <source>
        <strain evidence="2">Israel</strain>
    </source>
</reference>
<sequence>MNAFMVWAKVERKKLADENPDLHNADLSKMLEYVLQVIMILILVQAKPYKKSSCAI</sequence>
<dbReference type="PROSITE" id="PS50118">
    <property type="entry name" value="HMG_BOX_2"/>
    <property type="match status" value="1"/>
</dbReference>
<dbReference type="PANTHER" id="PTHR10270:SF317">
    <property type="entry name" value="TRANSCRIPTION FACTOR SOX-15-RELATED"/>
    <property type="match status" value="1"/>
</dbReference>
<dbReference type="GO" id="GO:0001228">
    <property type="term" value="F:DNA-binding transcription activator activity, RNA polymerase II-specific"/>
    <property type="evidence" value="ECO:0007669"/>
    <property type="project" value="TreeGrafter"/>
</dbReference>
<name>A0A1B0DK21_PHLPP</name>
<evidence type="ECO:0000313" key="2">
    <source>
        <dbReference type="EnsemblMetazoa" id="PPAI008595-PA"/>
    </source>
</evidence>
<dbReference type="InterPro" id="IPR050140">
    <property type="entry name" value="SRY-related_HMG-box_TF-like"/>
</dbReference>
<dbReference type="EnsemblMetazoa" id="PPAI008595-RA">
    <property type="protein sequence ID" value="PPAI008595-PA"/>
    <property type="gene ID" value="PPAI008595"/>
</dbReference>
<dbReference type="SUPFAM" id="SSF47095">
    <property type="entry name" value="HMG-box"/>
    <property type="match status" value="1"/>
</dbReference>
<dbReference type="GO" id="GO:0005634">
    <property type="term" value="C:nucleus"/>
    <property type="evidence" value="ECO:0007669"/>
    <property type="project" value="UniProtKB-UniRule"/>
</dbReference>
<dbReference type="Pfam" id="PF00505">
    <property type="entry name" value="HMG_box"/>
    <property type="match status" value="1"/>
</dbReference>
<dbReference type="GO" id="GO:0030154">
    <property type="term" value="P:cell differentiation"/>
    <property type="evidence" value="ECO:0007669"/>
    <property type="project" value="TreeGrafter"/>
</dbReference>
<keyword evidence="3" id="KW-1185">Reference proteome</keyword>
<dbReference type="AlphaFoldDB" id="A0A1B0DK21"/>
<dbReference type="VEuPathDB" id="VectorBase:PPAI008595"/>
<dbReference type="InterPro" id="IPR036910">
    <property type="entry name" value="HMG_box_dom_sf"/>
</dbReference>
<proteinExistence type="predicted"/>
<dbReference type="InterPro" id="IPR009071">
    <property type="entry name" value="HMG_box_dom"/>
</dbReference>
<dbReference type="Gene3D" id="1.10.30.10">
    <property type="entry name" value="High mobility group box domain"/>
    <property type="match status" value="1"/>
</dbReference>
<accession>A0A1B0DK21</accession>
<organism evidence="2 3">
    <name type="scientific">Phlebotomus papatasi</name>
    <name type="common">Sandfly</name>
    <dbReference type="NCBI Taxonomy" id="29031"/>
    <lineage>
        <taxon>Eukaryota</taxon>
        <taxon>Metazoa</taxon>
        <taxon>Ecdysozoa</taxon>
        <taxon>Arthropoda</taxon>
        <taxon>Hexapoda</taxon>
        <taxon>Insecta</taxon>
        <taxon>Pterygota</taxon>
        <taxon>Neoptera</taxon>
        <taxon>Endopterygota</taxon>
        <taxon>Diptera</taxon>
        <taxon>Nematocera</taxon>
        <taxon>Psychodoidea</taxon>
        <taxon>Psychodidae</taxon>
        <taxon>Phlebotomus</taxon>
        <taxon>Phlebotomus</taxon>
    </lineage>
</organism>
<keyword evidence="1" id="KW-0238">DNA-binding</keyword>
<dbReference type="PANTHER" id="PTHR10270">
    <property type="entry name" value="SOX TRANSCRIPTION FACTOR"/>
    <property type="match status" value="1"/>
</dbReference>
<evidence type="ECO:0000313" key="3">
    <source>
        <dbReference type="Proteomes" id="UP000092462"/>
    </source>
</evidence>
<dbReference type="GO" id="GO:0000978">
    <property type="term" value="F:RNA polymerase II cis-regulatory region sequence-specific DNA binding"/>
    <property type="evidence" value="ECO:0007669"/>
    <property type="project" value="TreeGrafter"/>
</dbReference>
<protein>
    <submittedName>
        <fullName evidence="2">Uncharacterized protein</fullName>
    </submittedName>
</protein>